<feature type="transmembrane region" description="Helical" evidence="2">
    <location>
        <begin position="386"/>
        <end position="407"/>
    </location>
</feature>
<reference evidence="3 4" key="1">
    <citation type="submission" date="2024-02" db="EMBL/GenBank/DDBJ databases">
        <authorList>
            <person name="Chen Y."/>
            <person name="Shah S."/>
            <person name="Dougan E. K."/>
            <person name="Thang M."/>
            <person name="Chan C."/>
        </authorList>
    </citation>
    <scope>NUCLEOTIDE SEQUENCE [LARGE SCALE GENOMIC DNA]</scope>
</reference>
<evidence type="ECO:0000256" key="1">
    <source>
        <dbReference type="SAM" id="MobiDB-lite"/>
    </source>
</evidence>
<gene>
    <name evidence="3" type="ORF">CCMP2556_LOCUS22437</name>
</gene>
<accession>A0ABP0LS15</accession>
<keyword evidence="2" id="KW-1133">Transmembrane helix</keyword>
<name>A0ABP0LS15_9DINO</name>
<protein>
    <submittedName>
        <fullName evidence="3">Uncharacterized protein</fullName>
    </submittedName>
</protein>
<keyword evidence="2" id="KW-0812">Transmembrane</keyword>
<feature type="region of interest" description="Disordered" evidence="1">
    <location>
        <begin position="467"/>
        <end position="489"/>
    </location>
</feature>
<keyword evidence="2" id="KW-0472">Membrane</keyword>
<sequence>MGPQRSGAIVLEVTCVPVQRSNGDLSIPRDGLVNDSSAPQDGTEIRLAQQLGGTLRSPEWGLSEQNGKVVIQKVGLRRWILTDDGLLILENRPEFALSVAGPIDAGAQLGLQFHYFTPDHKNSWQMDPSGRISLRHTPSFSLAVYNGALHGGAEVVLWNDPLSMPHNTWTRQAPTSGSLSSTDACKLRVLGSRCGRDSGSWFSGPKDYQKGYVAVSQSPDRDAATESSWAKVVDHSHSSEIAHFIKEPKMGSAFLLKLMDPTGKTVQGYLSCEEVGKDDKRIPDGVFAYVVKDPAGASMFEEEMSSEGLVLSHVGGGGHLCCGKFNEKDYVTGCTWLYVLKGQPEWAAAFAPQSTYVPAAGKKESCWKSFWKLYCLKWIPQWYRRWILLGCFLLGLFVIFWTIVWFVRLFQAPPEPLQINVPYDCDHQPEHMWSHTKKAWCCEHWDQGCPTTTVKPTPAAPKFPMAPGAAPTAPGVGGPPGGPVVSRAQSSDEDCFTDVLNWQRDWTISKQNFCCEKHGIACRAALTTAAFDCDEDYHKWTELWSYRKKLYCCLHHERGCPAKGEAEMGSSESFDCAAGYGDWEAWEQKKKEWCCYHASVACPGTPSQKYDCAQNYENWMHDWSEGKKVWCCFHNGRGCRDSNSQGYDCDAGVQNWQVGWSNSKMDYCCQTRGPEHFNLLQQDRFVVNMLLMMIQVVDVASIAAHALAQAATEEALEKSLSPQEAPSRRRARTELESYYLGTTLSWSHAPSISTIPYPLKPGRSESISSTSPSFFPAAPPMEWLRRTAQRWVSKSMEKDGSLFISHVNIIPKMAECDCLALQLPNDPKQLALAAHSLGALGQSKISCVFFSELPSSQAAELAFGLGEETQVVTVDEDIDWKVLFEGVGAPNCRAPVVVANLPVALAAEGVKQLQELGHSVLYAGATEEEVAAVTVATIPAAFLFSGCEAVQEAADVVLLSDFLGSLAFAKRRCAAATASPEKFVPRGGAKGVNGAAVLWQSHGVLFSLCPKCSPPV</sequence>
<keyword evidence="4" id="KW-1185">Reference proteome</keyword>
<evidence type="ECO:0000313" key="3">
    <source>
        <dbReference type="EMBL" id="CAK9042014.1"/>
    </source>
</evidence>
<dbReference type="EMBL" id="CAXAMN010013891">
    <property type="protein sequence ID" value="CAK9042014.1"/>
    <property type="molecule type" value="Genomic_DNA"/>
</dbReference>
<dbReference type="Proteomes" id="UP001642484">
    <property type="component" value="Unassembled WGS sequence"/>
</dbReference>
<organism evidence="3 4">
    <name type="scientific">Durusdinium trenchii</name>
    <dbReference type="NCBI Taxonomy" id="1381693"/>
    <lineage>
        <taxon>Eukaryota</taxon>
        <taxon>Sar</taxon>
        <taxon>Alveolata</taxon>
        <taxon>Dinophyceae</taxon>
        <taxon>Suessiales</taxon>
        <taxon>Symbiodiniaceae</taxon>
        <taxon>Durusdinium</taxon>
    </lineage>
</organism>
<evidence type="ECO:0000313" key="4">
    <source>
        <dbReference type="Proteomes" id="UP001642484"/>
    </source>
</evidence>
<evidence type="ECO:0000256" key="2">
    <source>
        <dbReference type="SAM" id="Phobius"/>
    </source>
</evidence>
<comment type="caution">
    <text evidence="3">The sequence shown here is derived from an EMBL/GenBank/DDBJ whole genome shotgun (WGS) entry which is preliminary data.</text>
</comment>
<proteinExistence type="predicted"/>